<organism evidence="1 2">
    <name type="scientific">Taibaiella soli</name>
    <dbReference type="NCBI Taxonomy" id="1649169"/>
    <lineage>
        <taxon>Bacteria</taxon>
        <taxon>Pseudomonadati</taxon>
        <taxon>Bacteroidota</taxon>
        <taxon>Chitinophagia</taxon>
        <taxon>Chitinophagales</taxon>
        <taxon>Chitinophagaceae</taxon>
        <taxon>Taibaiella</taxon>
    </lineage>
</organism>
<gene>
    <name evidence="1" type="ORF">DN068_05070</name>
</gene>
<dbReference type="EMBL" id="QKTW01000007">
    <property type="protein sequence ID" value="PZF74066.1"/>
    <property type="molecule type" value="Genomic_DNA"/>
</dbReference>
<sequence length="427" mass="47137">MRHSSIKKTITMKKAILLFLAAILLFTIARAGIVQNILVVNKITSCNVVSKKVTSATIPFSIASGWIVAEVGVQVGNSKPEKKKFIFDTGASASFTSDFAAGKNWKTESVSVKQVALGEKGKQKEMLMTADPVVFSFGDIQVKQKHVSIDNMEVSSFKCLDAGGLIGSNILSKFVVTIDFINSTLTLTQKDAYDYSSQEKYSSKLSFMALPFQQNPYCAIKVNGEEYSGIFDTGFTGNVMLDVDSTKEQFRKITGKPDVLTYEAYAAMANVNGVIKKHSVVYEWDNANFKSEKDSFRADNITIQPASKNSCNVGLKFARQYEKVVIDWNKKDIYFFNPLPKPAPTHTEVCIRHLTDEQKFVIGLIETKSSFYANGLRSADEVVKIDDAPLSTLSLSECDLPKKLNELLDAANTIVVKRNGQEVAIAK</sequence>
<accession>A0A2W2BKR5</accession>
<keyword evidence="2" id="KW-1185">Reference proteome</keyword>
<protein>
    <recommendedName>
        <fullName evidence="3">PDZ domain-containing protein</fullName>
    </recommendedName>
</protein>
<dbReference type="Proteomes" id="UP000248745">
    <property type="component" value="Unassembled WGS sequence"/>
</dbReference>
<dbReference type="AlphaFoldDB" id="A0A2W2BKR5"/>
<dbReference type="InterPro" id="IPR021109">
    <property type="entry name" value="Peptidase_aspartic_dom_sf"/>
</dbReference>
<comment type="caution">
    <text evidence="1">The sequence shown here is derived from an EMBL/GenBank/DDBJ whole genome shotgun (WGS) entry which is preliminary data.</text>
</comment>
<evidence type="ECO:0000313" key="2">
    <source>
        <dbReference type="Proteomes" id="UP000248745"/>
    </source>
</evidence>
<dbReference type="Gene3D" id="2.40.70.10">
    <property type="entry name" value="Acid Proteases"/>
    <property type="match status" value="2"/>
</dbReference>
<name>A0A2W2BKR5_9BACT</name>
<evidence type="ECO:0000313" key="1">
    <source>
        <dbReference type="EMBL" id="PZF74066.1"/>
    </source>
</evidence>
<reference evidence="1 2" key="1">
    <citation type="submission" date="2018-06" db="EMBL/GenBank/DDBJ databases">
        <title>Mucibacter soli gen. nov., sp. nov., a new member of the family Chitinophagaceae producing mucin.</title>
        <authorList>
            <person name="Kim M.-K."/>
            <person name="Park S."/>
            <person name="Kim T.-S."/>
            <person name="Joung Y."/>
            <person name="Han J.-H."/>
            <person name="Kim S.B."/>
        </authorList>
    </citation>
    <scope>NUCLEOTIDE SEQUENCE [LARGE SCALE GENOMIC DNA]</scope>
    <source>
        <strain evidence="1 2">R1-15</strain>
    </source>
</reference>
<proteinExistence type="predicted"/>
<evidence type="ECO:0008006" key="3">
    <source>
        <dbReference type="Google" id="ProtNLM"/>
    </source>
</evidence>